<protein>
    <submittedName>
        <fullName evidence="1">23S rRNA-specific endonuclease VapC20</fullName>
    </submittedName>
</protein>
<proteinExistence type="predicted"/>
<dbReference type="SUPFAM" id="SSF88723">
    <property type="entry name" value="PIN domain-like"/>
    <property type="match status" value="1"/>
</dbReference>
<dbReference type="RefSeq" id="WP_130758008.1">
    <property type="nucleotide sequence ID" value="NZ_BIFY01000084.1"/>
</dbReference>
<dbReference type="GO" id="GO:0016075">
    <property type="term" value="P:rRNA catabolic process"/>
    <property type="evidence" value="ECO:0007669"/>
    <property type="project" value="TreeGrafter"/>
</dbReference>
<evidence type="ECO:0000313" key="2">
    <source>
        <dbReference type="Proteomes" id="UP000289660"/>
    </source>
</evidence>
<dbReference type="EMBL" id="BIFY01000084">
    <property type="protein sequence ID" value="GCE61716.1"/>
    <property type="molecule type" value="Genomic_DNA"/>
</dbReference>
<keyword evidence="1" id="KW-0540">Nuclease</keyword>
<comment type="caution">
    <text evidence="1">The sequence shown here is derived from an EMBL/GenBank/DDBJ whole genome shotgun (WGS) entry which is preliminary data.</text>
</comment>
<organism evidence="1 2">
    <name type="scientific">Microcystis aeruginosa NIES-4285</name>
    <dbReference type="NCBI Taxonomy" id="2497681"/>
    <lineage>
        <taxon>Bacteria</taxon>
        <taxon>Bacillati</taxon>
        <taxon>Cyanobacteriota</taxon>
        <taxon>Cyanophyceae</taxon>
        <taxon>Oscillatoriophycideae</taxon>
        <taxon>Chroococcales</taxon>
        <taxon>Microcystaceae</taxon>
        <taxon>Microcystis</taxon>
    </lineage>
</organism>
<dbReference type="PANTHER" id="PTHR42188:SF1">
    <property type="entry name" value="23S RRNA-SPECIFIC ENDONUCLEASE VAPC20"/>
    <property type="match status" value="1"/>
</dbReference>
<dbReference type="Proteomes" id="UP000289660">
    <property type="component" value="Unassembled WGS sequence"/>
</dbReference>
<gene>
    <name evidence="1" type="ORF">MiAbB_03656</name>
</gene>
<keyword evidence="1" id="KW-0378">Hydrolase</keyword>
<dbReference type="GO" id="GO:0004521">
    <property type="term" value="F:RNA endonuclease activity"/>
    <property type="evidence" value="ECO:0007669"/>
    <property type="project" value="InterPro"/>
</dbReference>
<accession>A0A402DHN1</accession>
<reference evidence="2" key="1">
    <citation type="submission" date="2018-12" db="EMBL/GenBank/DDBJ databases">
        <title>Genome sequence of Microcystis aeruginosa NIES-4285.</title>
        <authorList>
            <person name="Tanabe Y."/>
        </authorList>
    </citation>
    <scope>NUCLEOTIDE SEQUENCE [LARGE SCALE GENOMIC DNA]</scope>
    <source>
        <strain evidence="2">NIES-4285</strain>
    </source>
</reference>
<dbReference type="PANTHER" id="PTHR42188">
    <property type="entry name" value="23S RRNA-SPECIFIC ENDONUCLEASE VAPC20"/>
    <property type="match status" value="1"/>
</dbReference>
<dbReference type="Gene3D" id="3.40.50.1010">
    <property type="entry name" value="5'-nuclease"/>
    <property type="match status" value="1"/>
</dbReference>
<dbReference type="InterPro" id="IPR039018">
    <property type="entry name" value="VapC20-like"/>
</dbReference>
<keyword evidence="1" id="KW-0255">Endonuclease</keyword>
<dbReference type="InterPro" id="IPR029060">
    <property type="entry name" value="PIN-like_dom_sf"/>
</dbReference>
<evidence type="ECO:0000313" key="1">
    <source>
        <dbReference type="EMBL" id="GCE61716.1"/>
    </source>
</evidence>
<sequence length="136" mass="16214">MKQIFADTFYWVALINPKDNWHQRAREVTSSLKSVELVTTDEIFVEVLNFQSAQGAKMRRRTVEFIDDIMQNPCLQVIPQNRESFREGFELYRRRSDKEYSLTDCISMTVMQRLKISEVLTHDNHFKQEGFIILFE</sequence>
<dbReference type="AlphaFoldDB" id="A0A402DHN1"/>
<name>A0A402DHN1_MICAE</name>